<dbReference type="Proteomes" id="UP000279259">
    <property type="component" value="Unassembled WGS sequence"/>
</dbReference>
<name>A0A427YP81_9TREE</name>
<organism evidence="2 3">
    <name type="scientific">Saitozyma podzolica</name>
    <dbReference type="NCBI Taxonomy" id="1890683"/>
    <lineage>
        <taxon>Eukaryota</taxon>
        <taxon>Fungi</taxon>
        <taxon>Dikarya</taxon>
        <taxon>Basidiomycota</taxon>
        <taxon>Agaricomycotina</taxon>
        <taxon>Tremellomycetes</taxon>
        <taxon>Tremellales</taxon>
        <taxon>Trimorphomycetaceae</taxon>
        <taxon>Saitozyma</taxon>
    </lineage>
</organism>
<protein>
    <submittedName>
        <fullName evidence="2">Uncharacterized protein</fullName>
    </submittedName>
</protein>
<reference evidence="2 3" key="1">
    <citation type="submission" date="2018-11" db="EMBL/GenBank/DDBJ databases">
        <title>Genome sequence of Saitozyma podzolica DSM 27192.</title>
        <authorList>
            <person name="Aliyu H."/>
            <person name="Gorte O."/>
            <person name="Ochsenreither K."/>
        </authorList>
    </citation>
    <scope>NUCLEOTIDE SEQUENCE [LARGE SCALE GENOMIC DNA]</scope>
    <source>
        <strain evidence="2 3">DSM 27192</strain>
    </source>
</reference>
<evidence type="ECO:0000313" key="2">
    <source>
        <dbReference type="EMBL" id="RSH92918.1"/>
    </source>
</evidence>
<proteinExistence type="predicted"/>
<feature type="transmembrane region" description="Helical" evidence="1">
    <location>
        <begin position="73"/>
        <end position="94"/>
    </location>
</feature>
<keyword evidence="1" id="KW-1133">Transmembrane helix</keyword>
<gene>
    <name evidence="2" type="ORF">EHS25_008364</name>
</gene>
<evidence type="ECO:0000313" key="3">
    <source>
        <dbReference type="Proteomes" id="UP000279259"/>
    </source>
</evidence>
<dbReference type="AlphaFoldDB" id="A0A427YP81"/>
<evidence type="ECO:0000256" key="1">
    <source>
        <dbReference type="SAM" id="Phobius"/>
    </source>
</evidence>
<keyword evidence="3" id="KW-1185">Reference proteome</keyword>
<accession>A0A427YP81</accession>
<feature type="transmembrane region" description="Helical" evidence="1">
    <location>
        <begin position="17"/>
        <end position="38"/>
    </location>
</feature>
<comment type="caution">
    <text evidence="2">The sequence shown here is derived from an EMBL/GenBank/DDBJ whole genome shotgun (WGS) entry which is preliminary data.</text>
</comment>
<keyword evidence="1" id="KW-0472">Membrane</keyword>
<dbReference type="OrthoDB" id="10395097at2759"/>
<feature type="transmembrane region" description="Helical" evidence="1">
    <location>
        <begin position="50"/>
        <end position="67"/>
    </location>
</feature>
<dbReference type="EMBL" id="RSCD01000005">
    <property type="protein sequence ID" value="RSH92918.1"/>
    <property type="molecule type" value="Genomic_DNA"/>
</dbReference>
<sequence>MAELLICLRDNIPLPPFWLGVSFTALRLAAVNLVQAASDGSISRPGLRRAGYLTIIAFAASAFQVSVQPDCDPAIFGVIIALLVLVFGAISLGVQEDIRRSEMAKLRAQEPVRRKQ</sequence>
<keyword evidence="1" id="KW-0812">Transmembrane</keyword>